<evidence type="ECO:0000256" key="6">
    <source>
        <dbReference type="ARBA" id="ARBA00022777"/>
    </source>
</evidence>
<dbReference type="CDD" id="cd00075">
    <property type="entry name" value="HATPase"/>
    <property type="match status" value="1"/>
</dbReference>
<evidence type="ECO:0000256" key="2">
    <source>
        <dbReference type="ARBA" id="ARBA00012438"/>
    </source>
</evidence>
<dbReference type="InterPro" id="IPR036890">
    <property type="entry name" value="HATPase_C_sf"/>
</dbReference>
<keyword evidence="12" id="KW-1185">Reference proteome</keyword>
<reference evidence="11 12" key="1">
    <citation type="submission" date="2021-01" db="EMBL/GenBank/DDBJ databases">
        <title>Genome sequencing of Joostella atrarenae M1-2 (= KCTC 23194).</title>
        <authorList>
            <person name="Zakaria M.R."/>
            <person name="Lam M.Q."/>
            <person name="Chong C.S."/>
        </authorList>
    </citation>
    <scope>NUCLEOTIDE SEQUENCE [LARGE SCALE GENOMIC DNA]</scope>
    <source>
        <strain evidence="11 12">M1-2</strain>
    </source>
</reference>
<dbReference type="InterPro" id="IPR003661">
    <property type="entry name" value="HisK_dim/P_dom"/>
</dbReference>
<dbReference type="CDD" id="cd00082">
    <property type="entry name" value="HisKA"/>
    <property type="match status" value="1"/>
</dbReference>
<evidence type="ECO:0000259" key="10">
    <source>
        <dbReference type="PROSITE" id="PS50109"/>
    </source>
</evidence>
<evidence type="ECO:0000256" key="9">
    <source>
        <dbReference type="SAM" id="Phobius"/>
    </source>
</evidence>
<dbReference type="GO" id="GO:0016301">
    <property type="term" value="F:kinase activity"/>
    <property type="evidence" value="ECO:0007669"/>
    <property type="project" value="UniProtKB-KW"/>
</dbReference>
<dbReference type="PANTHER" id="PTHR42878">
    <property type="entry name" value="TWO-COMPONENT HISTIDINE KINASE"/>
    <property type="match status" value="1"/>
</dbReference>
<keyword evidence="7" id="KW-0067">ATP-binding</keyword>
<dbReference type="InterPro" id="IPR050351">
    <property type="entry name" value="BphY/WalK/GraS-like"/>
</dbReference>
<keyword evidence="5" id="KW-0547">Nucleotide-binding</keyword>
<dbReference type="PANTHER" id="PTHR42878:SF7">
    <property type="entry name" value="SENSOR HISTIDINE KINASE GLRK"/>
    <property type="match status" value="1"/>
</dbReference>
<keyword evidence="3" id="KW-0597">Phosphoprotein</keyword>
<name>A0ABS9J0A6_9FLAO</name>
<feature type="transmembrane region" description="Helical" evidence="9">
    <location>
        <begin position="12"/>
        <end position="30"/>
    </location>
</feature>
<accession>A0ABS9J0A6</accession>
<dbReference type="Proteomes" id="UP000829517">
    <property type="component" value="Unassembled WGS sequence"/>
</dbReference>
<comment type="caution">
    <text evidence="11">The sequence shown here is derived from an EMBL/GenBank/DDBJ whole genome shotgun (WGS) entry which is preliminary data.</text>
</comment>
<feature type="transmembrane region" description="Helical" evidence="9">
    <location>
        <begin position="128"/>
        <end position="145"/>
    </location>
</feature>
<dbReference type="EC" id="2.7.13.3" evidence="2"/>
<evidence type="ECO:0000313" key="12">
    <source>
        <dbReference type="Proteomes" id="UP000829517"/>
    </source>
</evidence>
<dbReference type="PROSITE" id="PS50109">
    <property type="entry name" value="HIS_KIN"/>
    <property type="match status" value="1"/>
</dbReference>
<keyword evidence="4" id="KW-0808">Transferase</keyword>
<keyword evidence="9" id="KW-0472">Membrane</keyword>
<dbReference type="SMART" id="SM00387">
    <property type="entry name" value="HATPase_c"/>
    <property type="match status" value="1"/>
</dbReference>
<protein>
    <recommendedName>
        <fullName evidence="2">histidine kinase</fullName>
        <ecNumber evidence="2">2.7.13.3</ecNumber>
    </recommendedName>
</protein>
<dbReference type="InterPro" id="IPR004358">
    <property type="entry name" value="Sig_transdc_His_kin-like_C"/>
</dbReference>
<evidence type="ECO:0000256" key="4">
    <source>
        <dbReference type="ARBA" id="ARBA00022679"/>
    </source>
</evidence>
<dbReference type="SUPFAM" id="SSF47384">
    <property type="entry name" value="Homodimeric domain of signal transducing histidine kinase"/>
    <property type="match status" value="1"/>
</dbReference>
<evidence type="ECO:0000256" key="3">
    <source>
        <dbReference type="ARBA" id="ARBA00022553"/>
    </source>
</evidence>
<dbReference type="RefSeq" id="WP_236957778.1">
    <property type="nucleotide sequence ID" value="NZ_JAETXX010000001.1"/>
</dbReference>
<feature type="domain" description="Histidine kinase" evidence="10">
    <location>
        <begin position="211"/>
        <end position="425"/>
    </location>
</feature>
<dbReference type="SUPFAM" id="SSF55874">
    <property type="entry name" value="ATPase domain of HSP90 chaperone/DNA topoisomerase II/histidine kinase"/>
    <property type="match status" value="1"/>
</dbReference>
<dbReference type="PRINTS" id="PR00344">
    <property type="entry name" value="BCTRLSENSOR"/>
</dbReference>
<dbReference type="InterPro" id="IPR003594">
    <property type="entry name" value="HATPase_dom"/>
</dbReference>
<feature type="transmembrane region" description="Helical" evidence="9">
    <location>
        <begin position="42"/>
        <end position="61"/>
    </location>
</feature>
<dbReference type="InterPro" id="IPR036097">
    <property type="entry name" value="HisK_dim/P_sf"/>
</dbReference>
<feature type="transmembrane region" description="Helical" evidence="9">
    <location>
        <begin position="68"/>
        <end position="90"/>
    </location>
</feature>
<evidence type="ECO:0000256" key="5">
    <source>
        <dbReference type="ARBA" id="ARBA00022741"/>
    </source>
</evidence>
<keyword evidence="8" id="KW-0902">Two-component regulatory system</keyword>
<dbReference type="Gene3D" id="1.10.287.130">
    <property type="match status" value="1"/>
</dbReference>
<dbReference type="InterPro" id="IPR005467">
    <property type="entry name" value="His_kinase_dom"/>
</dbReference>
<dbReference type="Gene3D" id="3.30.565.10">
    <property type="entry name" value="Histidine kinase-like ATPase, C-terminal domain"/>
    <property type="match status" value="1"/>
</dbReference>
<sequence length="425" mass="48330">MNLWFFTDDRDEITKLRFLALCVIISAFLFETYDELVLNGNFIKGCVDVLITLIILSLLVLNRFKVISLKVILTIVMYCILLFITFSAPIEGIHNLDSAITFFVKGELIFVLLIVGMGVLVDPLHINYCIALNLIFATFLVYYLFTIDLHIPTPKLFYYLVISSGSGIIAKRLYVHLLSLQSKLREANNDITLKNERLIRVNKSNQELFVILGHDMKTPFVHIRMLLDLMERADFSKDKFDKYKAMLDEATANGSKLLRNLLEWVHNNSLEHEMKITPFPLHSLVEEEIEMFKNTYISKEVKIVNLIPKDLIINADMNMSSVIIRNLLSNAIKYSHVNSKIEIGVRDINKSHHIYVKDFGVGVSEAVVEKIKKNIKVSSMPGTMNEQGTGLGINICKKLAYHHGGDITVAADDEVGSTFIFILPQ</sequence>
<evidence type="ECO:0000256" key="8">
    <source>
        <dbReference type="ARBA" id="ARBA00023012"/>
    </source>
</evidence>
<keyword evidence="9" id="KW-1133">Transmembrane helix</keyword>
<evidence type="ECO:0000256" key="1">
    <source>
        <dbReference type="ARBA" id="ARBA00000085"/>
    </source>
</evidence>
<evidence type="ECO:0000256" key="7">
    <source>
        <dbReference type="ARBA" id="ARBA00022840"/>
    </source>
</evidence>
<proteinExistence type="predicted"/>
<dbReference type="EMBL" id="JAETXX010000001">
    <property type="protein sequence ID" value="MCF8713819.1"/>
    <property type="molecule type" value="Genomic_DNA"/>
</dbReference>
<keyword evidence="6 11" id="KW-0418">Kinase</keyword>
<keyword evidence="9" id="KW-0812">Transmembrane</keyword>
<gene>
    <name evidence="11" type="ORF">JM658_03180</name>
</gene>
<comment type="catalytic activity">
    <reaction evidence="1">
        <text>ATP + protein L-histidine = ADP + protein N-phospho-L-histidine.</text>
        <dbReference type="EC" id="2.7.13.3"/>
    </reaction>
</comment>
<organism evidence="11 12">
    <name type="scientific">Joostella atrarenae</name>
    <dbReference type="NCBI Taxonomy" id="679257"/>
    <lineage>
        <taxon>Bacteria</taxon>
        <taxon>Pseudomonadati</taxon>
        <taxon>Bacteroidota</taxon>
        <taxon>Flavobacteriia</taxon>
        <taxon>Flavobacteriales</taxon>
        <taxon>Flavobacteriaceae</taxon>
        <taxon>Joostella</taxon>
    </lineage>
</organism>
<dbReference type="Pfam" id="PF02518">
    <property type="entry name" value="HATPase_c"/>
    <property type="match status" value="1"/>
</dbReference>
<evidence type="ECO:0000313" key="11">
    <source>
        <dbReference type="EMBL" id="MCF8713819.1"/>
    </source>
</evidence>
<feature type="transmembrane region" description="Helical" evidence="9">
    <location>
        <begin position="102"/>
        <end position="121"/>
    </location>
</feature>